<protein>
    <submittedName>
        <fullName evidence="1">Uncharacterized protein</fullName>
    </submittedName>
</protein>
<evidence type="ECO:0000313" key="2">
    <source>
        <dbReference type="Proteomes" id="UP001597319"/>
    </source>
</evidence>
<dbReference type="Proteomes" id="UP001597319">
    <property type="component" value="Unassembled WGS sequence"/>
</dbReference>
<sequence>MESASDKCKFLDDVSFDWKKLDVEDDDLEFEVKNSRDFYEKTNLIPLFFHVEDRVFYCFSQKSEDTIQVFALHTTVFSYKSFKELLAEFSK</sequence>
<evidence type="ECO:0000313" key="1">
    <source>
        <dbReference type="EMBL" id="MFD2562914.1"/>
    </source>
</evidence>
<dbReference type="EMBL" id="JBHULE010000019">
    <property type="protein sequence ID" value="MFD2562914.1"/>
    <property type="molecule type" value="Genomic_DNA"/>
</dbReference>
<comment type="caution">
    <text evidence="1">The sequence shown here is derived from an EMBL/GenBank/DDBJ whole genome shotgun (WGS) entry which is preliminary data.</text>
</comment>
<organism evidence="1 2">
    <name type="scientific">Aquimarina rubra</name>
    <dbReference type="NCBI Taxonomy" id="1920033"/>
    <lineage>
        <taxon>Bacteria</taxon>
        <taxon>Pseudomonadati</taxon>
        <taxon>Bacteroidota</taxon>
        <taxon>Flavobacteriia</taxon>
        <taxon>Flavobacteriales</taxon>
        <taxon>Flavobacteriaceae</taxon>
        <taxon>Aquimarina</taxon>
    </lineage>
</organism>
<dbReference type="RefSeq" id="WP_378291912.1">
    <property type="nucleotide sequence ID" value="NZ_JBHULE010000019.1"/>
</dbReference>
<keyword evidence="2" id="KW-1185">Reference proteome</keyword>
<gene>
    <name evidence="1" type="ORF">ACFSR1_09580</name>
</gene>
<reference evidence="2" key="1">
    <citation type="journal article" date="2019" name="Int. J. Syst. Evol. Microbiol.">
        <title>The Global Catalogue of Microorganisms (GCM) 10K type strain sequencing project: providing services to taxonomists for standard genome sequencing and annotation.</title>
        <authorList>
            <consortium name="The Broad Institute Genomics Platform"/>
            <consortium name="The Broad Institute Genome Sequencing Center for Infectious Disease"/>
            <person name="Wu L."/>
            <person name="Ma J."/>
        </authorList>
    </citation>
    <scope>NUCLEOTIDE SEQUENCE [LARGE SCALE GENOMIC DNA]</scope>
    <source>
        <strain evidence="2">KCTC 52274</strain>
    </source>
</reference>
<name>A0ABW5LEE0_9FLAO</name>
<proteinExistence type="predicted"/>
<accession>A0ABW5LEE0</accession>